<evidence type="ECO:0000313" key="1">
    <source>
        <dbReference type="EMBL" id="SVC58497.1"/>
    </source>
</evidence>
<sequence>MSLNYPVVQIAYFVNDSVVKAQKMAAQHGAGPFFLIEKIELAWGVHRGKEQKFLHTSAFGQWGNVMLELVQQDLEGPSPFRDMYAPGEEGIHHMA</sequence>
<name>A0A382NE29_9ZZZZ</name>
<gene>
    <name evidence="1" type="ORF">METZ01_LOCUS311351</name>
</gene>
<accession>A0A382NE29</accession>
<evidence type="ECO:0008006" key="2">
    <source>
        <dbReference type="Google" id="ProtNLM"/>
    </source>
</evidence>
<dbReference type="InterPro" id="IPR029068">
    <property type="entry name" value="Glyas_Bleomycin-R_OHBP_Dase"/>
</dbReference>
<reference evidence="1" key="1">
    <citation type="submission" date="2018-05" db="EMBL/GenBank/DDBJ databases">
        <authorList>
            <person name="Lanie J.A."/>
            <person name="Ng W.-L."/>
            <person name="Kazmierczak K.M."/>
            <person name="Andrzejewski T.M."/>
            <person name="Davidsen T.M."/>
            <person name="Wayne K.J."/>
            <person name="Tettelin H."/>
            <person name="Glass J.I."/>
            <person name="Rusch D."/>
            <person name="Podicherti R."/>
            <person name="Tsui H.-C.T."/>
            <person name="Winkler M.E."/>
        </authorList>
    </citation>
    <scope>NUCLEOTIDE SEQUENCE</scope>
</reference>
<dbReference type="Gene3D" id="3.10.180.10">
    <property type="entry name" value="2,3-Dihydroxybiphenyl 1,2-Dioxygenase, domain 1"/>
    <property type="match status" value="1"/>
</dbReference>
<dbReference type="AlphaFoldDB" id="A0A382NE29"/>
<dbReference type="EMBL" id="UINC01099323">
    <property type="protein sequence ID" value="SVC58497.1"/>
    <property type="molecule type" value="Genomic_DNA"/>
</dbReference>
<protein>
    <recommendedName>
        <fullName evidence="2">VOC domain-containing protein</fullName>
    </recommendedName>
</protein>
<feature type="non-terminal residue" evidence="1">
    <location>
        <position position="95"/>
    </location>
</feature>
<proteinExistence type="predicted"/>
<organism evidence="1">
    <name type="scientific">marine metagenome</name>
    <dbReference type="NCBI Taxonomy" id="408172"/>
    <lineage>
        <taxon>unclassified sequences</taxon>
        <taxon>metagenomes</taxon>
        <taxon>ecological metagenomes</taxon>
    </lineage>
</organism>